<evidence type="ECO:0000256" key="2">
    <source>
        <dbReference type="ARBA" id="ARBA00001947"/>
    </source>
</evidence>
<reference evidence="23 24" key="1">
    <citation type="submission" date="2019-07" db="EMBL/GenBank/DDBJ databases">
        <title>Whole genome shotgun sequence of Swaminathania salitolerans NBRC 104436.</title>
        <authorList>
            <person name="Hosoyama A."/>
            <person name="Uohara A."/>
            <person name="Ohji S."/>
            <person name="Ichikawa N."/>
        </authorList>
    </citation>
    <scope>NUCLEOTIDE SEQUENCE [LARGE SCALE GENOMIC DNA]</scope>
    <source>
        <strain evidence="23 24">NBRC 104436</strain>
    </source>
</reference>
<dbReference type="InterPro" id="IPR020629">
    <property type="entry name" value="FPG_Glyclase"/>
</dbReference>
<evidence type="ECO:0000256" key="9">
    <source>
        <dbReference type="ARBA" id="ARBA00022763"/>
    </source>
</evidence>
<dbReference type="EC" id="4.2.99.18" evidence="6"/>
<dbReference type="SUPFAM" id="SSF46946">
    <property type="entry name" value="S13-like H2TH domain"/>
    <property type="match status" value="1"/>
</dbReference>
<dbReference type="InterPro" id="IPR000214">
    <property type="entry name" value="Znf_DNA_glyclase/AP_lyase"/>
</dbReference>
<evidence type="ECO:0000256" key="14">
    <source>
        <dbReference type="ARBA" id="ARBA00023204"/>
    </source>
</evidence>
<dbReference type="Gene3D" id="3.20.190.10">
    <property type="entry name" value="MutM-like, N-terminal"/>
    <property type="match status" value="1"/>
</dbReference>
<evidence type="ECO:0000256" key="8">
    <source>
        <dbReference type="ARBA" id="ARBA00022723"/>
    </source>
</evidence>
<dbReference type="SUPFAM" id="SSF81624">
    <property type="entry name" value="N-terminal domain of MutM-like DNA repair proteins"/>
    <property type="match status" value="1"/>
</dbReference>
<gene>
    <name evidence="23" type="primary">mutM</name>
    <name evidence="23" type="ORF">SSA02_12350</name>
</gene>
<evidence type="ECO:0000256" key="13">
    <source>
        <dbReference type="ARBA" id="ARBA00023125"/>
    </source>
</evidence>
<evidence type="ECO:0000256" key="12">
    <source>
        <dbReference type="ARBA" id="ARBA00022833"/>
    </source>
</evidence>
<protein>
    <recommendedName>
        <fullName evidence="7">Formamidopyrimidine-DNA glycosylase</fullName>
        <ecNumber evidence="5">3.2.2.23</ecNumber>
        <ecNumber evidence="6">4.2.99.18</ecNumber>
    </recommendedName>
    <alternativeName>
        <fullName evidence="18">DNA-(apurinic or apyrimidinic site) lyase MutM</fullName>
    </alternativeName>
</protein>
<keyword evidence="14" id="KW-0234">DNA repair</keyword>
<dbReference type="Proteomes" id="UP000321405">
    <property type="component" value="Unassembled WGS sequence"/>
</dbReference>
<keyword evidence="16" id="KW-0511">Multifunctional enzyme</keyword>
<dbReference type="GO" id="GO:0008270">
    <property type="term" value="F:zinc ion binding"/>
    <property type="evidence" value="ECO:0007669"/>
    <property type="project" value="UniProtKB-KW"/>
</dbReference>
<dbReference type="InterPro" id="IPR035937">
    <property type="entry name" value="FPG_N"/>
</dbReference>
<dbReference type="EMBL" id="BJVC01000002">
    <property type="protein sequence ID" value="GEL02072.1"/>
    <property type="molecule type" value="Genomic_DNA"/>
</dbReference>
<evidence type="ECO:0000256" key="7">
    <source>
        <dbReference type="ARBA" id="ARBA00016240"/>
    </source>
</evidence>
<proteinExistence type="inferred from homology"/>
<keyword evidence="15" id="KW-0456">Lyase</keyword>
<dbReference type="Pfam" id="PF06831">
    <property type="entry name" value="H2TH"/>
    <property type="match status" value="1"/>
</dbReference>
<evidence type="ECO:0000256" key="18">
    <source>
        <dbReference type="ARBA" id="ARBA00030638"/>
    </source>
</evidence>
<dbReference type="EC" id="3.2.2.23" evidence="5"/>
<feature type="domain" description="Formamidopyrimidine-DNA glycosylase catalytic" evidence="22">
    <location>
        <begin position="1"/>
        <end position="83"/>
    </location>
</feature>
<keyword evidence="24" id="KW-1185">Reference proteome</keyword>
<feature type="domain" description="FPG-type" evidence="21">
    <location>
        <begin position="208"/>
        <end position="247"/>
    </location>
</feature>
<dbReference type="GO" id="GO:0034039">
    <property type="term" value="F:8-oxo-7,8-dihydroguanine DNA N-glycosylase activity"/>
    <property type="evidence" value="ECO:0007669"/>
    <property type="project" value="TreeGrafter"/>
</dbReference>
<evidence type="ECO:0000256" key="4">
    <source>
        <dbReference type="ARBA" id="ARBA00011245"/>
    </source>
</evidence>
<keyword evidence="12" id="KW-0862">Zinc</keyword>
<dbReference type="NCBIfam" id="NF002211">
    <property type="entry name" value="PRK01103.1"/>
    <property type="match status" value="1"/>
</dbReference>
<evidence type="ECO:0000256" key="15">
    <source>
        <dbReference type="ARBA" id="ARBA00023239"/>
    </source>
</evidence>
<evidence type="ECO:0000256" key="10">
    <source>
        <dbReference type="ARBA" id="ARBA00022771"/>
    </source>
</evidence>
<dbReference type="AlphaFoldDB" id="A0A511BPQ3"/>
<evidence type="ECO:0000256" key="11">
    <source>
        <dbReference type="ARBA" id="ARBA00022801"/>
    </source>
</evidence>
<keyword evidence="13" id="KW-0238">DNA-binding</keyword>
<evidence type="ECO:0000256" key="19">
    <source>
        <dbReference type="ARBA" id="ARBA00044632"/>
    </source>
</evidence>
<dbReference type="GO" id="GO:0140078">
    <property type="term" value="F:class I DNA-(apurinic or apyrimidinic site) endonuclease activity"/>
    <property type="evidence" value="ECO:0007669"/>
    <property type="project" value="UniProtKB-EC"/>
</dbReference>
<dbReference type="SMART" id="SM00898">
    <property type="entry name" value="Fapy_DNA_glyco"/>
    <property type="match status" value="1"/>
</dbReference>
<evidence type="ECO:0000256" key="16">
    <source>
        <dbReference type="ARBA" id="ARBA00023268"/>
    </source>
</evidence>
<comment type="similarity">
    <text evidence="3">Belongs to the FPG family.</text>
</comment>
<dbReference type="SMART" id="SM01232">
    <property type="entry name" value="H2TH"/>
    <property type="match status" value="1"/>
</dbReference>
<dbReference type="Pfam" id="PF01149">
    <property type="entry name" value="Fapy_DNA_glyco"/>
    <property type="match status" value="1"/>
</dbReference>
<keyword evidence="9" id="KW-0227">DNA damage</keyword>
<evidence type="ECO:0000313" key="24">
    <source>
        <dbReference type="Proteomes" id="UP000321405"/>
    </source>
</evidence>
<dbReference type="PROSITE" id="PS51066">
    <property type="entry name" value="ZF_FPG_2"/>
    <property type="match status" value="1"/>
</dbReference>
<dbReference type="PANTHER" id="PTHR22993">
    <property type="entry name" value="FORMAMIDOPYRIMIDINE-DNA GLYCOSYLASE"/>
    <property type="match status" value="1"/>
</dbReference>
<evidence type="ECO:0000259" key="21">
    <source>
        <dbReference type="PROSITE" id="PS51066"/>
    </source>
</evidence>
<comment type="caution">
    <text evidence="23">The sequence shown here is derived from an EMBL/GenBank/DDBJ whole genome shotgun (WGS) entry which is preliminary data.</text>
</comment>
<dbReference type="Gene3D" id="1.10.8.50">
    <property type="match status" value="1"/>
</dbReference>
<evidence type="ECO:0000256" key="6">
    <source>
        <dbReference type="ARBA" id="ARBA00012720"/>
    </source>
</evidence>
<keyword evidence="10 20" id="KW-0863">Zinc-finger</keyword>
<evidence type="ECO:0000256" key="20">
    <source>
        <dbReference type="PROSITE-ProRule" id="PRU00391"/>
    </source>
</evidence>
<dbReference type="GO" id="GO:0006284">
    <property type="term" value="P:base-excision repair"/>
    <property type="evidence" value="ECO:0007669"/>
    <property type="project" value="InterPro"/>
</dbReference>
<evidence type="ECO:0000256" key="3">
    <source>
        <dbReference type="ARBA" id="ARBA00009409"/>
    </source>
</evidence>
<comment type="catalytic activity">
    <reaction evidence="1">
        <text>Hydrolysis of DNA containing ring-opened 7-methylguanine residues, releasing 2,6-diamino-4-hydroxy-5-(N-methyl)formamidopyrimidine.</text>
        <dbReference type="EC" id="3.2.2.23"/>
    </reaction>
</comment>
<evidence type="ECO:0000259" key="22">
    <source>
        <dbReference type="PROSITE" id="PS51068"/>
    </source>
</evidence>
<organism evidence="23 24">
    <name type="scientific">Swaminathania salitolerans</name>
    <dbReference type="NCBI Taxonomy" id="182838"/>
    <lineage>
        <taxon>Bacteria</taxon>
        <taxon>Pseudomonadati</taxon>
        <taxon>Pseudomonadota</taxon>
        <taxon>Alphaproteobacteria</taxon>
        <taxon>Acetobacterales</taxon>
        <taxon>Acetobacteraceae</taxon>
        <taxon>Swaminathania</taxon>
    </lineage>
</organism>
<evidence type="ECO:0000256" key="17">
    <source>
        <dbReference type="ARBA" id="ARBA00023295"/>
    </source>
</evidence>
<dbReference type="InterPro" id="IPR010979">
    <property type="entry name" value="Ribosomal_uS13-like_H2TH"/>
</dbReference>
<evidence type="ECO:0000313" key="23">
    <source>
        <dbReference type="EMBL" id="GEL02072.1"/>
    </source>
</evidence>
<keyword evidence="17" id="KW-0326">Glycosidase</keyword>
<sequence>MPDDLSIRADGKRVREVTRLGKYLLVGLVRGPTLLIHLGMSGRIRITPGAEARAGYTPLRHEHVTLTFDDSSRVGLVDPRRFGCFLLLDGGRELAHPLLRDLGTDPLESGFDAAHLVAQLRGKRGPIKITLLDQRVVAGLGNIYVSEILYRARIHPERVSASLTVEEVTRLAEIIPAVLREAIEAGGSTLRDYVDAQGRPGAFQHLHKVYAREGQPCPECPGYPACGGIRRIVQAGRSGFFCPRLQPPLSLLDA</sequence>
<name>A0A511BPQ3_9PROT</name>
<dbReference type="InterPro" id="IPR015886">
    <property type="entry name" value="H2TH_FPG"/>
</dbReference>
<dbReference type="SUPFAM" id="SSF57716">
    <property type="entry name" value="Glucocorticoid receptor-like (DNA-binding domain)"/>
    <property type="match status" value="1"/>
</dbReference>
<keyword evidence="8" id="KW-0479">Metal-binding</keyword>
<accession>A0A511BPQ3</accession>
<dbReference type="NCBIfam" id="TIGR00577">
    <property type="entry name" value="fpg"/>
    <property type="match status" value="1"/>
</dbReference>
<evidence type="ECO:0000256" key="1">
    <source>
        <dbReference type="ARBA" id="ARBA00001668"/>
    </source>
</evidence>
<comment type="subunit">
    <text evidence="4">Monomer.</text>
</comment>
<dbReference type="GO" id="GO:0003684">
    <property type="term" value="F:damaged DNA binding"/>
    <property type="evidence" value="ECO:0007669"/>
    <property type="project" value="InterPro"/>
</dbReference>
<dbReference type="PROSITE" id="PS51068">
    <property type="entry name" value="FPG_CAT"/>
    <property type="match status" value="1"/>
</dbReference>
<dbReference type="FunFam" id="1.10.8.50:FF:000003">
    <property type="entry name" value="Formamidopyrimidine-DNA glycosylase"/>
    <property type="match status" value="1"/>
</dbReference>
<dbReference type="InterPro" id="IPR012319">
    <property type="entry name" value="FPG_cat"/>
</dbReference>
<dbReference type="PANTHER" id="PTHR22993:SF9">
    <property type="entry name" value="FORMAMIDOPYRIMIDINE-DNA GLYCOSYLASE"/>
    <property type="match status" value="1"/>
</dbReference>
<comment type="cofactor">
    <cofactor evidence="2">
        <name>Zn(2+)</name>
        <dbReference type="ChEBI" id="CHEBI:29105"/>
    </cofactor>
</comment>
<keyword evidence="11" id="KW-0378">Hydrolase</keyword>
<evidence type="ECO:0000256" key="5">
    <source>
        <dbReference type="ARBA" id="ARBA00012024"/>
    </source>
</evidence>
<comment type="catalytic activity">
    <reaction evidence="19">
        <text>2'-deoxyribonucleotide-(2'-deoxyribose 5'-phosphate)-2'-deoxyribonucleotide-DNA = a 3'-end 2'-deoxyribonucleotide-(2,3-dehydro-2,3-deoxyribose 5'-phosphate)-DNA + a 5'-end 5'-phospho-2'-deoxyribonucleoside-DNA + H(+)</text>
        <dbReference type="Rhea" id="RHEA:66592"/>
        <dbReference type="Rhea" id="RHEA-COMP:13180"/>
        <dbReference type="Rhea" id="RHEA-COMP:16897"/>
        <dbReference type="Rhea" id="RHEA-COMP:17067"/>
        <dbReference type="ChEBI" id="CHEBI:15378"/>
        <dbReference type="ChEBI" id="CHEBI:136412"/>
        <dbReference type="ChEBI" id="CHEBI:157695"/>
        <dbReference type="ChEBI" id="CHEBI:167181"/>
        <dbReference type="EC" id="4.2.99.18"/>
    </reaction>
</comment>